<feature type="signal peptide" evidence="1">
    <location>
        <begin position="1"/>
        <end position="30"/>
    </location>
</feature>
<organism evidence="2 3">
    <name type="scientific">Miscanthus lutarioriparius</name>
    <dbReference type="NCBI Taxonomy" id="422564"/>
    <lineage>
        <taxon>Eukaryota</taxon>
        <taxon>Viridiplantae</taxon>
        <taxon>Streptophyta</taxon>
        <taxon>Embryophyta</taxon>
        <taxon>Tracheophyta</taxon>
        <taxon>Spermatophyta</taxon>
        <taxon>Magnoliopsida</taxon>
        <taxon>Liliopsida</taxon>
        <taxon>Poales</taxon>
        <taxon>Poaceae</taxon>
        <taxon>PACMAD clade</taxon>
        <taxon>Panicoideae</taxon>
        <taxon>Andropogonodae</taxon>
        <taxon>Andropogoneae</taxon>
        <taxon>Saccharinae</taxon>
        <taxon>Miscanthus</taxon>
    </lineage>
</organism>
<keyword evidence="3" id="KW-1185">Reference proteome</keyword>
<accession>A0A811RJA4</accession>
<reference evidence="2" key="1">
    <citation type="submission" date="2020-10" db="EMBL/GenBank/DDBJ databases">
        <authorList>
            <person name="Han B."/>
            <person name="Lu T."/>
            <person name="Zhao Q."/>
            <person name="Huang X."/>
            <person name="Zhao Y."/>
        </authorList>
    </citation>
    <scope>NUCLEOTIDE SEQUENCE</scope>
</reference>
<dbReference type="AlphaFoldDB" id="A0A811RJA4"/>
<protein>
    <submittedName>
        <fullName evidence="2">Uncharacterized protein</fullName>
    </submittedName>
</protein>
<evidence type="ECO:0000256" key="1">
    <source>
        <dbReference type="SAM" id="SignalP"/>
    </source>
</evidence>
<name>A0A811RJA4_9POAL</name>
<proteinExistence type="predicted"/>
<dbReference type="Proteomes" id="UP000604825">
    <property type="component" value="Unassembled WGS sequence"/>
</dbReference>
<comment type="caution">
    <text evidence="2">The sequence shown here is derived from an EMBL/GenBank/DDBJ whole genome shotgun (WGS) entry which is preliminary data.</text>
</comment>
<gene>
    <name evidence="2" type="ORF">NCGR_LOCUS53773</name>
</gene>
<dbReference type="EMBL" id="CAJGYO010000015">
    <property type="protein sequence ID" value="CAD6270481.1"/>
    <property type="molecule type" value="Genomic_DNA"/>
</dbReference>
<feature type="chain" id="PRO_5032832172" evidence="1">
    <location>
        <begin position="31"/>
        <end position="73"/>
    </location>
</feature>
<keyword evidence="1" id="KW-0732">Signal</keyword>
<sequence length="73" mass="7496">MAAAKKTVLVVAALLLVALIALEAAPPASAVTDCKAGCAELSRLGVFNCEKRCEAIAAQAQQGPRDPDKSVLF</sequence>
<evidence type="ECO:0000313" key="3">
    <source>
        <dbReference type="Proteomes" id="UP000604825"/>
    </source>
</evidence>
<evidence type="ECO:0000313" key="2">
    <source>
        <dbReference type="EMBL" id="CAD6270481.1"/>
    </source>
</evidence>